<accession>A0AAP5H0P9</accession>
<reference evidence="2" key="1">
    <citation type="submission" date="2023-07" db="EMBL/GenBank/DDBJ databases">
        <title>Sorghum-associated microbial communities from plants grown in Nebraska, USA.</title>
        <authorList>
            <person name="Schachtman D."/>
        </authorList>
    </citation>
    <scope>NUCLEOTIDE SEQUENCE</scope>
    <source>
        <strain evidence="2">BE80</strain>
    </source>
</reference>
<name>A0AAP5H0P9_PAEAM</name>
<proteinExistence type="predicted"/>
<protein>
    <submittedName>
        <fullName evidence="2">GNAT superfamily N-acetyltransferase</fullName>
    </submittedName>
</protein>
<dbReference type="PROSITE" id="PS51186">
    <property type="entry name" value="GNAT"/>
    <property type="match status" value="1"/>
</dbReference>
<dbReference type="CDD" id="cd04301">
    <property type="entry name" value="NAT_SF"/>
    <property type="match status" value="1"/>
</dbReference>
<dbReference type="EMBL" id="JAVDTR010000005">
    <property type="protein sequence ID" value="MDR6723647.1"/>
    <property type="molecule type" value="Genomic_DNA"/>
</dbReference>
<comment type="caution">
    <text evidence="2">The sequence shown here is derived from an EMBL/GenBank/DDBJ whole genome shotgun (WGS) entry which is preliminary data.</text>
</comment>
<dbReference type="RefSeq" id="WP_310139058.1">
    <property type="nucleotide sequence ID" value="NZ_JAVDTR010000005.1"/>
</dbReference>
<dbReference type="Gene3D" id="3.40.630.30">
    <property type="match status" value="1"/>
</dbReference>
<evidence type="ECO:0000313" key="3">
    <source>
        <dbReference type="Proteomes" id="UP001254832"/>
    </source>
</evidence>
<organism evidence="2 3">
    <name type="scientific">Paenibacillus amylolyticus</name>
    <dbReference type="NCBI Taxonomy" id="1451"/>
    <lineage>
        <taxon>Bacteria</taxon>
        <taxon>Bacillati</taxon>
        <taxon>Bacillota</taxon>
        <taxon>Bacilli</taxon>
        <taxon>Bacillales</taxon>
        <taxon>Paenibacillaceae</taxon>
        <taxon>Paenibacillus</taxon>
    </lineage>
</organism>
<dbReference type="Proteomes" id="UP001254832">
    <property type="component" value="Unassembled WGS sequence"/>
</dbReference>
<dbReference type="Pfam" id="PF00583">
    <property type="entry name" value="Acetyltransf_1"/>
    <property type="match status" value="1"/>
</dbReference>
<dbReference type="InterPro" id="IPR000182">
    <property type="entry name" value="GNAT_dom"/>
</dbReference>
<feature type="domain" description="N-acetyltransferase" evidence="1">
    <location>
        <begin position="1"/>
        <end position="140"/>
    </location>
</feature>
<evidence type="ECO:0000313" key="2">
    <source>
        <dbReference type="EMBL" id="MDR6723647.1"/>
    </source>
</evidence>
<dbReference type="AlphaFoldDB" id="A0AAP5H0P9"/>
<dbReference type="GO" id="GO:0016747">
    <property type="term" value="F:acyltransferase activity, transferring groups other than amino-acyl groups"/>
    <property type="evidence" value="ECO:0007669"/>
    <property type="project" value="InterPro"/>
</dbReference>
<dbReference type="SUPFAM" id="SSF55729">
    <property type="entry name" value="Acyl-CoA N-acyltransferases (Nat)"/>
    <property type="match status" value="1"/>
</dbReference>
<dbReference type="InterPro" id="IPR016181">
    <property type="entry name" value="Acyl_CoA_acyltransferase"/>
</dbReference>
<sequence length="141" mass="16924">MTLHITNANNDEMKKYVRDHVFYYNMQHFPDEIKGRYQEIHLFLQDEEGQVYGGLLGETCWNWLEIHYLFVEPSLRGQRYGRKLIQEVEKIALKKKCDFIKVDTLSFQALDFYEKEGYEVYGKIENAGGYTHYYMKKELNS</sequence>
<gene>
    <name evidence="2" type="ORF">J2W91_002109</name>
</gene>
<evidence type="ECO:0000259" key="1">
    <source>
        <dbReference type="PROSITE" id="PS51186"/>
    </source>
</evidence>